<feature type="region of interest" description="Disordered" evidence="2">
    <location>
        <begin position="165"/>
        <end position="243"/>
    </location>
</feature>
<dbReference type="OrthoDB" id="3650819at2759"/>
<name>A0A9P4USF7_9PEZI</name>
<evidence type="ECO:0000256" key="2">
    <source>
        <dbReference type="SAM" id="MobiDB-lite"/>
    </source>
</evidence>
<keyword evidence="1" id="KW-0175">Coiled coil</keyword>
<organism evidence="3 4">
    <name type="scientific">Polychaeton citri CBS 116435</name>
    <dbReference type="NCBI Taxonomy" id="1314669"/>
    <lineage>
        <taxon>Eukaryota</taxon>
        <taxon>Fungi</taxon>
        <taxon>Dikarya</taxon>
        <taxon>Ascomycota</taxon>
        <taxon>Pezizomycotina</taxon>
        <taxon>Dothideomycetes</taxon>
        <taxon>Dothideomycetidae</taxon>
        <taxon>Capnodiales</taxon>
        <taxon>Capnodiaceae</taxon>
        <taxon>Polychaeton</taxon>
    </lineage>
</organism>
<feature type="compositionally biased region" description="Basic and acidic residues" evidence="2">
    <location>
        <begin position="175"/>
        <end position="187"/>
    </location>
</feature>
<feature type="compositionally biased region" description="Polar residues" evidence="2">
    <location>
        <begin position="202"/>
        <end position="214"/>
    </location>
</feature>
<proteinExistence type="predicted"/>
<reference evidence="3" key="1">
    <citation type="journal article" date="2020" name="Stud. Mycol.">
        <title>101 Dothideomycetes genomes: a test case for predicting lifestyles and emergence of pathogens.</title>
        <authorList>
            <person name="Haridas S."/>
            <person name="Albert R."/>
            <person name="Binder M."/>
            <person name="Bloem J."/>
            <person name="Labutti K."/>
            <person name="Salamov A."/>
            <person name="Andreopoulos B."/>
            <person name="Baker S."/>
            <person name="Barry K."/>
            <person name="Bills G."/>
            <person name="Bluhm B."/>
            <person name="Cannon C."/>
            <person name="Castanera R."/>
            <person name="Culley D."/>
            <person name="Daum C."/>
            <person name="Ezra D."/>
            <person name="Gonzalez J."/>
            <person name="Henrissat B."/>
            <person name="Kuo A."/>
            <person name="Liang C."/>
            <person name="Lipzen A."/>
            <person name="Lutzoni F."/>
            <person name="Magnuson J."/>
            <person name="Mondo S."/>
            <person name="Nolan M."/>
            <person name="Ohm R."/>
            <person name="Pangilinan J."/>
            <person name="Park H.-J."/>
            <person name="Ramirez L."/>
            <person name="Alfaro M."/>
            <person name="Sun H."/>
            <person name="Tritt A."/>
            <person name="Yoshinaga Y."/>
            <person name="Zwiers L.-H."/>
            <person name="Turgeon B."/>
            <person name="Goodwin S."/>
            <person name="Spatafora J."/>
            <person name="Crous P."/>
            <person name="Grigoriev I."/>
        </authorList>
    </citation>
    <scope>NUCLEOTIDE SEQUENCE</scope>
    <source>
        <strain evidence="3">CBS 116435</strain>
    </source>
</reference>
<accession>A0A9P4USF7</accession>
<evidence type="ECO:0000313" key="3">
    <source>
        <dbReference type="EMBL" id="KAF2723030.1"/>
    </source>
</evidence>
<protein>
    <submittedName>
        <fullName evidence="3">Uncharacterized protein</fullName>
    </submittedName>
</protein>
<sequence>MSSSDVEAASGVERTRHRYYEDDLVNEAFVALSVAEQQTKLYKDIEKSHQDLDRLEEACLSLQSEVFAARIEYNNLENRLFASYVHGNVLAQASDFIRLFMRSPEDSHVIKQELDTIRHELDKLERQYLIMMGKQEQQRCIVARAENTLYVWKIDAEINMRHSWRGHSATNRKTPSHEGHSHSKDAWSHSWFPSSSPGSHNFGPNGNDYSNAGKTWNGRPRGYRYANDQPPKPIYDSRPKSTPTKSMKAWVDSIAHWRSQVNEMVGNHAALSSFPMPPAQPCSKETCIRDGSSSDKVTCECNVRDALDTAKVNLRKERTQWHPDKFSRCREDFRDEFQSKAHMIFTIINTMMEETN</sequence>
<gene>
    <name evidence="3" type="ORF">K431DRAFT_301976</name>
</gene>
<dbReference type="EMBL" id="MU003778">
    <property type="protein sequence ID" value="KAF2723030.1"/>
    <property type="molecule type" value="Genomic_DNA"/>
</dbReference>
<dbReference type="AlphaFoldDB" id="A0A9P4USF7"/>
<evidence type="ECO:0000313" key="4">
    <source>
        <dbReference type="Proteomes" id="UP000799441"/>
    </source>
</evidence>
<dbReference type="Proteomes" id="UP000799441">
    <property type="component" value="Unassembled WGS sequence"/>
</dbReference>
<evidence type="ECO:0000256" key="1">
    <source>
        <dbReference type="SAM" id="Coils"/>
    </source>
</evidence>
<feature type="coiled-coil region" evidence="1">
    <location>
        <begin position="45"/>
        <end position="72"/>
    </location>
</feature>
<comment type="caution">
    <text evidence="3">The sequence shown here is derived from an EMBL/GenBank/DDBJ whole genome shotgun (WGS) entry which is preliminary data.</text>
</comment>
<keyword evidence="4" id="KW-1185">Reference proteome</keyword>
<feature type="compositionally biased region" description="Low complexity" evidence="2">
    <location>
        <begin position="188"/>
        <end position="200"/>
    </location>
</feature>